<comment type="caution">
    <text evidence="5">The sequence shown here is derived from an EMBL/GenBank/DDBJ whole genome shotgun (WGS) entry which is preliminary data.</text>
</comment>
<feature type="transmembrane region" description="Helical" evidence="3">
    <location>
        <begin position="374"/>
        <end position="393"/>
    </location>
</feature>
<organism evidence="5 6">
    <name type="scientific">Prorocentrum cordatum</name>
    <dbReference type="NCBI Taxonomy" id="2364126"/>
    <lineage>
        <taxon>Eukaryota</taxon>
        <taxon>Sar</taxon>
        <taxon>Alveolata</taxon>
        <taxon>Dinophyceae</taxon>
        <taxon>Prorocentrales</taxon>
        <taxon>Prorocentraceae</taxon>
        <taxon>Prorocentrum</taxon>
    </lineage>
</organism>
<accession>A0ABN9W4C2</accession>
<reference evidence="5" key="1">
    <citation type="submission" date="2023-10" db="EMBL/GenBank/DDBJ databases">
        <authorList>
            <person name="Chen Y."/>
            <person name="Shah S."/>
            <person name="Dougan E. K."/>
            <person name="Thang M."/>
            <person name="Chan C."/>
        </authorList>
    </citation>
    <scope>NUCLEOTIDE SEQUENCE [LARGE SCALE GENOMIC DNA]</scope>
</reference>
<dbReference type="EMBL" id="CAUYUJ010018128">
    <property type="protein sequence ID" value="CAK0880874.1"/>
    <property type="molecule type" value="Genomic_DNA"/>
</dbReference>
<proteinExistence type="predicted"/>
<feature type="compositionally biased region" description="Acidic residues" evidence="2">
    <location>
        <begin position="136"/>
        <end position="145"/>
    </location>
</feature>
<protein>
    <submittedName>
        <fullName evidence="5">Uncharacterized protein</fullName>
    </submittedName>
</protein>
<keyword evidence="3" id="KW-0472">Membrane</keyword>
<feature type="region of interest" description="Disordered" evidence="2">
    <location>
        <begin position="69"/>
        <end position="145"/>
    </location>
</feature>
<evidence type="ECO:0000313" key="5">
    <source>
        <dbReference type="EMBL" id="CAK0880874.1"/>
    </source>
</evidence>
<feature type="chain" id="PRO_5046261440" evidence="4">
    <location>
        <begin position="20"/>
        <end position="695"/>
    </location>
</feature>
<dbReference type="Proteomes" id="UP001189429">
    <property type="component" value="Unassembled WGS sequence"/>
</dbReference>
<evidence type="ECO:0000256" key="3">
    <source>
        <dbReference type="SAM" id="Phobius"/>
    </source>
</evidence>
<evidence type="ECO:0000256" key="1">
    <source>
        <dbReference type="SAM" id="Coils"/>
    </source>
</evidence>
<keyword evidence="6" id="KW-1185">Reference proteome</keyword>
<evidence type="ECO:0000313" key="6">
    <source>
        <dbReference type="Proteomes" id="UP001189429"/>
    </source>
</evidence>
<feature type="coiled-coil region" evidence="1">
    <location>
        <begin position="26"/>
        <end position="53"/>
    </location>
</feature>
<evidence type="ECO:0000256" key="2">
    <source>
        <dbReference type="SAM" id="MobiDB-lite"/>
    </source>
</evidence>
<feature type="transmembrane region" description="Helical" evidence="3">
    <location>
        <begin position="157"/>
        <end position="175"/>
    </location>
</feature>
<feature type="transmembrane region" description="Helical" evidence="3">
    <location>
        <begin position="517"/>
        <end position="540"/>
    </location>
</feature>
<feature type="signal peptide" evidence="4">
    <location>
        <begin position="1"/>
        <end position="19"/>
    </location>
</feature>
<feature type="transmembrane region" description="Helical" evidence="3">
    <location>
        <begin position="182"/>
        <end position="202"/>
    </location>
</feature>
<feature type="transmembrane region" description="Helical" evidence="3">
    <location>
        <begin position="222"/>
        <end position="242"/>
    </location>
</feature>
<keyword evidence="1" id="KW-0175">Coiled coil</keyword>
<feature type="transmembrane region" description="Helical" evidence="3">
    <location>
        <begin position="334"/>
        <end position="354"/>
    </location>
</feature>
<keyword evidence="3" id="KW-0812">Transmembrane</keyword>
<gene>
    <name evidence="5" type="ORF">PCOR1329_LOCUS63896</name>
</gene>
<feature type="transmembrane region" description="Helical" evidence="3">
    <location>
        <begin position="566"/>
        <end position="587"/>
    </location>
</feature>
<keyword evidence="4" id="KW-0732">Signal</keyword>
<feature type="transmembrane region" description="Helical" evidence="3">
    <location>
        <begin position="436"/>
        <end position="457"/>
    </location>
</feature>
<feature type="transmembrane region" description="Helical" evidence="3">
    <location>
        <begin position="485"/>
        <end position="505"/>
    </location>
</feature>
<sequence>MRAARALAALCALRAHGAASPAGADAAAAEAENRRLREGIEATERDLSELVRLAGEWSIPLDVREVRGGAGAPWAPRRAREAEAGGGAVARRGAVAAHEGEPEAEGGEGGAEEAAQDHGEGGGDEASSAHGHAGEGEEGDEALEEETEVICDLDTSIMLLGMISFVMVLFYLTNWPDDDIRLYSWQITSTTISIFCSVMLFQGFNKFLVKRVVHPLVTPAPWIMTLFQFLQCFVYLACIHFGTGIASGVLCRSCWFNVGIEENIHKQIWVYTDALRSNNNSPVAQGDIQCIRAVKRARGKETTETSSVWVSKGEEIPVQKKLHTWLQRKRQTKALGMLFAHLAGFAAIYSGKALQTLVIPEDLQGCNASLTTKLMGMIPVIVNQVVLRLAFMVSNVLRDYQLRATEAESGSAADRAGLEKMRELMKEEVEESENDVSSLSMSFLIVNNMVFFITGYLPTEESEQRVCSHGREAHVDLEHGAAPVMWLYFMGFLMVGFAVAQAVCMAKFHHALQNHRLLIRVLDAMLNATGMCFAWCLIWATKWLAKMYSELDQHRDMSGSLFSHEILGRVLLAFTLTAFAAVSVFGVDKVADAMRTNYRSDRDMLLFLEEITRVIVNSLGILVGFSWEHSFDGSVEDVASTTSASLPVPEFQLGLGMAVCILILPAWRDYILEKVMLIEVMLKKKRGLAGGSDEH</sequence>
<name>A0ABN9W4C2_9DINO</name>
<keyword evidence="3" id="KW-1133">Transmembrane helix</keyword>
<feature type="coiled-coil region" evidence="1">
    <location>
        <begin position="415"/>
        <end position="442"/>
    </location>
</feature>
<evidence type="ECO:0000256" key="4">
    <source>
        <dbReference type="SAM" id="SignalP"/>
    </source>
</evidence>